<dbReference type="Pfam" id="PF07715">
    <property type="entry name" value="Plug"/>
    <property type="match status" value="1"/>
</dbReference>
<keyword evidence="9 10" id="KW-0998">Cell outer membrane</keyword>
<evidence type="ECO:0000256" key="2">
    <source>
        <dbReference type="ARBA" id="ARBA00022448"/>
    </source>
</evidence>
<evidence type="ECO:0000256" key="1">
    <source>
        <dbReference type="ARBA" id="ARBA00004571"/>
    </source>
</evidence>
<dbReference type="InterPro" id="IPR039426">
    <property type="entry name" value="TonB-dep_rcpt-like"/>
</dbReference>
<gene>
    <name evidence="14" type="ORF">GCM10023189_07730</name>
</gene>
<keyword evidence="2 10" id="KW-0813">Transport</keyword>
<dbReference type="InterPro" id="IPR037066">
    <property type="entry name" value="Plug_dom_sf"/>
</dbReference>
<evidence type="ECO:0000256" key="6">
    <source>
        <dbReference type="ARBA" id="ARBA00023077"/>
    </source>
</evidence>
<evidence type="ECO:0000259" key="13">
    <source>
        <dbReference type="Pfam" id="PF07715"/>
    </source>
</evidence>
<evidence type="ECO:0000256" key="5">
    <source>
        <dbReference type="ARBA" id="ARBA00022729"/>
    </source>
</evidence>
<evidence type="ECO:0000256" key="4">
    <source>
        <dbReference type="ARBA" id="ARBA00022692"/>
    </source>
</evidence>
<dbReference type="Gene3D" id="2.40.170.20">
    <property type="entry name" value="TonB-dependent receptor, beta-barrel domain"/>
    <property type="match status" value="1"/>
</dbReference>
<comment type="subcellular location">
    <subcellularLocation>
        <location evidence="1 10">Cell outer membrane</location>
        <topology evidence="1 10">Multi-pass membrane protein</topology>
    </subcellularLocation>
</comment>
<evidence type="ECO:0000256" key="10">
    <source>
        <dbReference type="PROSITE-ProRule" id="PRU01360"/>
    </source>
</evidence>
<evidence type="ECO:0000256" key="7">
    <source>
        <dbReference type="ARBA" id="ARBA00023136"/>
    </source>
</evidence>
<keyword evidence="4 10" id="KW-0812">Transmembrane</keyword>
<dbReference type="SUPFAM" id="SSF56935">
    <property type="entry name" value="Porins"/>
    <property type="match status" value="1"/>
</dbReference>
<accession>A0ABP8MEG0</accession>
<dbReference type="PROSITE" id="PS52016">
    <property type="entry name" value="TONB_DEPENDENT_REC_3"/>
    <property type="match status" value="1"/>
</dbReference>
<dbReference type="Pfam" id="PF00593">
    <property type="entry name" value="TonB_dep_Rec_b-barrel"/>
    <property type="match status" value="1"/>
</dbReference>
<sequence length="648" mass="73647">MGYRKVSRSVTIPAPDTLVVLLEPETEELEEVVVTSTRSSRSIADEPTRIEVISAEELTEKSDMNASNISMLLKETPGIQVQQTSATSANMTFRIQGLDGRYTQLLQNGLPLYAGFSSGLSVMQIPPLDLKQAEIIKGSSSTLYGGGAIAGIVNLITKEPTNEREASLMVNGTSAGGLDLNSFYAEKWKQVGVTLFLSHNTQRAYDPNRDGFSDIPKSERLNINPRVFFYLSERTNASVGVTAATETRLGGDIPAIRQKLDGYYTERNRSDRYTTQLMFSHRFTNNLSVYAKNSITFFDRVVTTPDFRFGGRQRASFSELGLNRYGDRMEWVAGLNLWTDTFRENTPANSPLNRTYTLNTVGAFVQNTWKATEHLTAESGLRVDHQATYGTFLLPRLSILLRLNERLTSRLGGGLGYKSPTVFTEEAEQRLYQSIRPIDPRQTSAETSQGLNWDVNYSTELAEDLILSFNHLFFYTRINSPLVLRLSDNRVTYTYRNANGHVDSRGFETNLKLTYNDFRLYTFYTLIDTKRHYDNLDRPIPLTARHRAGFVLMYEVEGSFRAGYELYYTGRQELEDGLPTQPYWVMGFMTEKRWKHLSLYINFENFTDVRLSRYQTLVTGTRLQPTFVREIWAPTDGRIINGGIKLFL</sequence>
<dbReference type="Gene3D" id="2.170.130.10">
    <property type="entry name" value="TonB-dependent receptor, plug domain"/>
    <property type="match status" value="1"/>
</dbReference>
<comment type="caution">
    <text evidence="14">The sequence shown here is derived from an EMBL/GenBank/DDBJ whole genome shotgun (WGS) entry which is preliminary data.</text>
</comment>
<reference evidence="15" key="1">
    <citation type="journal article" date="2019" name="Int. J. Syst. Evol. Microbiol.">
        <title>The Global Catalogue of Microorganisms (GCM) 10K type strain sequencing project: providing services to taxonomists for standard genome sequencing and annotation.</title>
        <authorList>
            <consortium name="The Broad Institute Genomics Platform"/>
            <consortium name="The Broad Institute Genome Sequencing Center for Infectious Disease"/>
            <person name="Wu L."/>
            <person name="Ma J."/>
        </authorList>
    </citation>
    <scope>NUCLEOTIDE SEQUENCE [LARGE SCALE GENOMIC DNA]</scope>
    <source>
        <strain evidence="15">JCM 17927</strain>
    </source>
</reference>
<evidence type="ECO:0000256" key="3">
    <source>
        <dbReference type="ARBA" id="ARBA00022452"/>
    </source>
</evidence>
<keyword evidence="7 10" id="KW-0472">Membrane</keyword>
<evidence type="ECO:0000259" key="12">
    <source>
        <dbReference type="Pfam" id="PF00593"/>
    </source>
</evidence>
<keyword evidence="3 10" id="KW-1134">Transmembrane beta strand</keyword>
<evidence type="ECO:0000256" key="11">
    <source>
        <dbReference type="RuleBase" id="RU003357"/>
    </source>
</evidence>
<feature type="domain" description="TonB-dependent receptor plug" evidence="13">
    <location>
        <begin position="44"/>
        <end position="152"/>
    </location>
</feature>
<keyword evidence="8 14" id="KW-0675">Receptor</keyword>
<dbReference type="PANTHER" id="PTHR30069:SF29">
    <property type="entry name" value="HEMOGLOBIN AND HEMOGLOBIN-HAPTOGLOBIN-BINDING PROTEIN 1-RELATED"/>
    <property type="match status" value="1"/>
</dbReference>
<keyword evidence="15" id="KW-1185">Reference proteome</keyword>
<dbReference type="PANTHER" id="PTHR30069">
    <property type="entry name" value="TONB-DEPENDENT OUTER MEMBRANE RECEPTOR"/>
    <property type="match status" value="1"/>
</dbReference>
<dbReference type="InterPro" id="IPR012910">
    <property type="entry name" value="Plug_dom"/>
</dbReference>
<keyword evidence="6 11" id="KW-0798">TonB box</keyword>
<evidence type="ECO:0000256" key="9">
    <source>
        <dbReference type="ARBA" id="ARBA00023237"/>
    </source>
</evidence>
<keyword evidence="5" id="KW-0732">Signal</keyword>
<dbReference type="InterPro" id="IPR036942">
    <property type="entry name" value="Beta-barrel_TonB_sf"/>
</dbReference>
<proteinExistence type="inferred from homology"/>
<protein>
    <submittedName>
        <fullName evidence="14">TonB-dependent receptor</fullName>
    </submittedName>
</protein>
<evidence type="ECO:0000256" key="8">
    <source>
        <dbReference type="ARBA" id="ARBA00023170"/>
    </source>
</evidence>
<dbReference type="EMBL" id="BAABHD010000005">
    <property type="protein sequence ID" value="GAA4449000.1"/>
    <property type="molecule type" value="Genomic_DNA"/>
</dbReference>
<comment type="similarity">
    <text evidence="10 11">Belongs to the TonB-dependent receptor family.</text>
</comment>
<dbReference type="Proteomes" id="UP001501175">
    <property type="component" value="Unassembled WGS sequence"/>
</dbReference>
<feature type="domain" description="TonB-dependent receptor-like beta-barrel" evidence="12">
    <location>
        <begin position="228"/>
        <end position="605"/>
    </location>
</feature>
<name>A0ABP8MEG0_9BACT</name>
<evidence type="ECO:0000313" key="14">
    <source>
        <dbReference type="EMBL" id="GAA4449000.1"/>
    </source>
</evidence>
<dbReference type="InterPro" id="IPR000531">
    <property type="entry name" value="Beta-barrel_TonB"/>
</dbReference>
<organism evidence="14 15">
    <name type="scientific">Nibrella saemangeumensis</name>
    <dbReference type="NCBI Taxonomy" id="1084526"/>
    <lineage>
        <taxon>Bacteria</taxon>
        <taxon>Pseudomonadati</taxon>
        <taxon>Bacteroidota</taxon>
        <taxon>Cytophagia</taxon>
        <taxon>Cytophagales</taxon>
        <taxon>Spirosomataceae</taxon>
        <taxon>Nibrella</taxon>
    </lineage>
</organism>
<evidence type="ECO:0000313" key="15">
    <source>
        <dbReference type="Proteomes" id="UP001501175"/>
    </source>
</evidence>